<feature type="transmembrane region" description="Helical" evidence="1">
    <location>
        <begin position="75"/>
        <end position="93"/>
    </location>
</feature>
<organism evidence="2">
    <name type="scientific">hydrothermal vent metagenome</name>
    <dbReference type="NCBI Taxonomy" id="652676"/>
    <lineage>
        <taxon>unclassified sequences</taxon>
        <taxon>metagenomes</taxon>
        <taxon>ecological metagenomes</taxon>
    </lineage>
</organism>
<evidence type="ECO:0000313" key="2">
    <source>
        <dbReference type="EMBL" id="VAX35757.1"/>
    </source>
</evidence>
<keyword evidence="1" id="KW-0812">Transmembrane</keyword>
<feature type="transmembrane region" description="Helical" evidence="1">
    <location>
        <begin position="7"/>
        <end position="24"/>
    </location>
</feature>
<gene>
    <name evidence="2" type="ORF">MNBD_UNCLBAC01-214</name>
</gene>
<reference evidence="2" key="1">
    <citation type="submission" date="2018-06" db="EMBL/GenBank/DDBJ databases">
        <authorList>
            <person name="Zhirakovskaya E."/>
        </authorList>
    </citation>
    <scope>NUCLEOTIDE SEQUENCE</scope>
</reference>
<keyword evidence="1" id="KW-0472">Membrane</keyword>
<keyword evidence="1" id="KW-1133">Transmembrane helix</keyword>
<feature type="transmembrane region" description="Helical" evidence="1">
    <location>
        <begin position="44"/>
        <end position="63"/>
    </location>
</feature>
<dbReference type="AlphaFoldDB" id="A0A3B1E1W0"/>
<name>A0A3B1E1W0_9ZZZZ</name>
<protein>
    <submittedName>
        <fullName evidence="2">Uncharacterized protein</fullName>
    </submittedName>
</protein>
<sequence length="134" mass="15255">MKKIHFIIGVLGLGVFLFTGQYMHHVHNHLQGMEDGPRMLFRASHIYILLSSLVNLSLGVYLVFPDKGIRKYFQLFISLSAIVAPFLIILGFFSEPKLSELARPFTKYGLYFLFGSGLLLIMLGLSEKNKIFDK</sequence>
<dbReference type="EMBL" id="UOGJ01000072">
    <property type="protein sequence ID" value="VAX35757.1"/>
    <property type="molecule type" value="Genomic_DNA"/>
</dbReference>
<feature type="transmembrane region" description="Helical" evidence="1">
    <location>
        <begin position="105"/>
        <end position="125"/>
    </location>
</feature>
<evidence type="ECO:0000256" key="1">
    <source>
        <dbReference type="SAM" id="Phobius"/>
    </source>
</evidence>
<proteinExistence type="predicted"/>
<accession>A0A3B1E1W0</accession>